<name>A0A8S0ZGH1_ARCPL</name>
<comment type="caution">
    <text evidence="2">The sequence shown here is derived from an EMBL/GenBank/DDBJ whole genome shotgun (WGS) entry which is preliminary data.</text>
</comment>
<organism evidence="2 3">
    <name type="scientific">Arctia plantaginis</name>
    <name type="common">Wood tiger moth</name>
    <name type="synonym">Phalaena plantaginis</name>
    <dbReference type="NCBI Taxonomy" id="874455"/>
    <lineage>
        <taxon>Eukaryota</taxon>
        <taxon>Metazoa</taxon>
        <taxon>Ecdysozoa</taxon>
        <taxon>Arthropoda</taxon>
        <taxon>Hexapoda</taxon>
        <taxon>Insecta</taxon>
        <taxon>Pterygota</taxon>
        <taxon>Neoptera</taxon>
        <taxon>Endopterygota</taxon>
        <taxon>Lepidoptera</taxon>
        <taxon>Glossata</taxon>
        <taxon>Ditrysia</taxon>
        <taxon>Noctuoidea</taxon>
        <taxon>Erebidae</taxon>
        <taxon>Arctiinae</taxon>
        <taxon>Arctia</taxon>
    </lineage>
</organism>
<gene>
    <name evidence="2" type="ORF">APLA_LOCUS5861</name>
</gene>
<evidence type="ECO:0000259" key="1">
    <source>
        <dbReference type="Pfam" id="PF13843"/>
    </source>
</evidence>
<dbReference type="Proteomes" id="UP000494256">
    <property type="component" value="Unassembled WGS sequence"/>
</dbReference>
<dbReference type="InterPro" id="IPR029526">
    <property type="entry name" value="PGBD"/>
</dbReference>
<reference evidence="2 3" key="1">
    <citation type="submission" date="2020-04" db="EMBL/GenBank/DDBJ databases">
        <authorList>
            <person name="Wallbank WR R."/>
            <person name="Pardo Diaz C."/>
            <person name="Kozak K."/>
            <person name="Martin S."/>
            <person name="Jiggins C."/>
            <person name="Moest M."/>
            <person name="Warren A I."/>
            <person name="Byers J.R.P. K."/>
            <person name="Montejo-Kovacevich G."/>
            <person name="Yen C E."/>
        </authorList>
    </citation>
    <scope>NUCLEOTIDE SEQUENCE [LARGE SCALE GENOMIC DNA]</scope>
</reference>
<protein>
    <recommendedName>
        <fullName evidence="1">PiggyBac transposable element-derived protein domain-containing protein</fullName>
    </recommendedName>
</protein>
<dbReference type="AlphaFoldDB" id="A0A8S0ZGH1"/>
<evidence type="ECO:0000313" key="3">
    <source>
        <dbReference type="Proteomes" id="UP000494256"/>
    </source>
</evidence>
<dbReference type="OrthoDB" id="6581954at2759"/>
<sequence>MLVAFRGRCKFKVYMPKKPTKYGIKIQCLTDARSGYLLNVHIYVGKHSDSQNLTAEYQEIQDFSKAKEVAVRENWSVRLPEYAAEVYDESKEDIAESCPIAKQTVPHLEDPWALLEESNG</sequence>
<accession>A0A8S0ZGH1</accession>
<dbReference type="PANTHER" id="PTHR46599">
    <property type="entry name" value="PIGGYBAC TRANSPOSABLE ELEMENT-DERIVED PROTEIN 4"/>
    <property type="match status" value="1"/>
</dbReference>
<proteinExistence type="predicted"/>
<dbReference type="EMBL" id="CADEBD010000291">
    <property type="protein sequence ID" value="CAB3232826.1"/>
    <property type="molecule type" value="Genomic_DNA"/>
</dbReference>
<feature type="domain" description="PiggyBac transposable element-derived protein" evidence="1">
    <location>
        <begin position="1"/>
        <end position="54"/>
    </location>
</feature>
<dbReference type="PANTHER" id="PTHR46599:SF3">
    <property type="entry name" value="PIGGYBAC TRANSPOSABLE ELEMENT-DERIVED PROTEIN 4"/>
    <property type="match status" value="1"/>
</dbReference>
<dbReference type="Pfam" id="PF13843">
    <property type="entry name" value="DDE_Tnp_1_7"/>
    <property type="match status" value="1"/>
</dbReference>
<evidence type="ECO:0000313" key="2">
    <source>
        <dbReference type="EMBL" id="CAB3232826.1"/>
    </source>
</evidence>